<sequence length="339" mass="37293">MVAITNSEADDFVAAPPARYFILLLFGSDRGLVAERLALASRHFMGEARGQKIQLSGDAVAAEPLVLVDEANSIDMFDRAQRVICVSVGGKSILPALEMIAKAPPQNCLILLEAGDLRRDAPLRKWVEAQAFAASIECRPDEPRSLLRLVEKELAAAGREIEPSARDALLGVLGEDRIATRNEIEKLLLFTHGQDEIRLSDVQAICYDPNLSQMDAVIDGFFSRERSAMLDLLLGAHLSGADPTALLLAMMRHVLAMHRSFGLNNVNDALQTFLRGTGGYSRKAELTRQLKSVAPGEALELIRTLQGFTQATRQSPTLFNQRLVRLLLSRSNRRDRAAR</sequence>
<name>A0A212RLB6_RHOAC</name>
<keyword evidence="3" id="KW-0235">DNA replication</keyword>
<dbReference type="PANTHER" id="PTHR34388">
    <property type="entry name" value="DNA POLYMERASE III SUBUNIT DELTA"/>
    <property type="match status" value="1"/>
</dbReference>
<dbReference type="OrthoDB" id="9804983at2"/>
<dbReference type="GO" id="GO:0006261">
    <property type="term" value="P:DNA-templated DNA replication"/>
    <property type="evidence" value="ECO:0007669"/>
    <property type="project" value="TreeGrafter"/>
</dbReference>
<dbReference type="GO" id="GO:0009360">
    <property type="term" value="C:DNA polymerase III complex"/>
    <property type="evidence" value="ECO:0007669"/>
    <property type="project" value="TreeGrafter"/>
</dbReference>
<dbReference type="GO" id="GO:0003887">
    <property type="term" value="F:DNA-directed DNA polymerase activity"/>
    <property type="evidence" value="ECO:0007669"/>
    <property type="project" value="UniProtKB-KW"/>
</dbReference>
<dbReference type="PANTHER" id="PTHR34388:SF1">
    <property type="entry name" value="DNA POLYMERASE III SUBUNIT DELTA"/>
    <property type="match status" value="1"/>
</dbReference>
<evidence type="ECO:0000313" key="6">
    <source>
        <dbReference type="Proteomes" id="UP000198418"/>
    </source>
</evidence>
<evidence type="ECO:0000256" key="4">
    <source>
        <dbReference type="ARBA" id="ARBA00022932"/>
    </source>
</evidence>
<dbReference type="GO" id="GO:0003677">
    <property type="term" value="F:DNA binding"/>
    <property type="evidence" value="ECO:0007669"/>
    <property type="project" value="InterPro"/>
</dbReference>
<protein>
    <submittedName>
        <fullName evidence="5">DNA polymerase III, delta subunit</fullName>
    </submittedName>
</protein>
<dbReference type="EMBL" id="FYDG01000005">
    <property type="protein sequence ID" value="SNB73268.1"/>
    <property type="molecule type" value="Genomic_DNA"/>
</dbReference>
<dbReference type="InterPro" id="IPR027417">
    <property type="entry name" value="P-loop_NTPase"/>
</dbReference>
<keyword evidence="6" id="KW-1185">Reference proteome</keyword>
<gene>
    <name evidence="5" type="ORF">SAMN06265338_105110</name>
</gene>
<keyword evidence="1" id="KW-0808">Transferase</keyword>
<evidence type="ECO:0000256" key="3">
    <source>
        <dbReference type="ARBA" id="ARBA00022705"/>
    </source>
</evidence>
<keyword evidence="4" id="KW-0239">DNA-directed DNA polymerase</keyword>
<dbReference type="RefSeq" id="WP_088520887.1">
    <property type="nucleotide sequence ID" value="NZ_FYDG01000005.1"/>
</dbReference>
<evidence type="ECO:0000313" key="5">
    <source>
        <dbReference type="EMBL" id="SNB73268.1"/>
    </source>
</evidence>
<dbReference type="AlphaFoldDB" id="A0A212RLB6"/>
<dbReference type="NCBIfam" id="TIGR01128">
    <property type="entry name" value="holA"/>
    <property type="match status" value="1"/>
</dbReference>
<dbReference type="SUPFAM" id="SSF52540">
    <property type="entry name" value="P-loop containing nucleoside triphosphate hydrolases"/>
    <property type="match status" value="1"/>
</dbReference>
<proteinExistence type="predicted"/>
<dbReference type="Proteomes" id="UP000198418">
    <property type="component" value="Unassembled WGS sequence"/>
</dbReference>
<evidence type="ECO:0000256" key="2">
    <source>
        <dbReference type="ARBA" id="ARBA00022695"/>
    </source>
</evidence>
<reference evidence="6" key="1">
    <citation type="submission" date="2017-06" db="EMBL/GenBank/DDBJ databases">
        <authorList>
            <person name="Varghese N."/>
            <person name="Submissions S."/>
        </authorList>
    </citation>
    <scope>NUCLEOTIDE SEQUENCE [LARGE SCALE GENOMIC DNA]</scope>
    <source>
        <strain evidence="6">DSM 137</strain>
    </source>
</reference>
<dbReference type="Gene3D" id="1.10.8.60">
    <property type="match status" value="1"/>
</dbReference>
<dbReference type="InterPro" id="IPR005790">
    <property type="entry name" value="DNA_polIII_delta"/>
</dbReference>
<evidence type="ECO:0000256" key="1">
    <source>
        <dbReference type="ARBA" id="ARBA00022679"/>
    </source>
</evidence>
<accession>A0A212RLB6</accession>
<organism evidence="5 6">
    <name type="scientific">Rhodoblastus acidophilus</name>
    <name type="common">Rhodopseudomonas acidophila</name>
    <dbReference type="NCBI Taxonomy" id="1074"/>
    <lineage>
        <taxon>Bacteria</taxon>
        <taxon>Pseudomonadati</taxon>
        <taxon>Pseudomonadota</taxon>
        <taxon>Alphaproteobacteria</taxon>
        <taxon>Hyphomicrobiales</taxon>
        <taxon>Rhodoblastaceae</taxon>
        <taxon>Rhodoblastus</taxon>
    </lineage>
</organism>
<keyword evidence="2" id="KW-0548">Nucleotidyltransferase</keyword>